<dbReference type="PANTHER" id="PTHR44757">
    <property type="entry name" value="DIGUANYLATE CYCLASE DGCP"/>
    <property type="match status" value="1"/>
</dbReference>
<evidence type="ECO:0000313" key="4">
    <source>
        <dbReference type="EMBL" id="MFC3442014.1"/>
    </source>
</evidence>
<dbReference type="SUPFAM" id="SSF141868">
    <property type="entry name" value="EAL domain-like"/>
    <property type="match status" value="1"/>
</dbReference>
<proteinExistence type="predicted"/>
<organism evidence="4 5">
    <name type="scientific">Sphingobium rhizovicinum</name>
    <dbReference type="NCBI Taxonomy" id="432308"/>
    <lineage>
        <taxon>Bacteria</taxon>
        <taxon>Pseudomonadati</taxon>
        <taxon>Pseudomonadota</taxon>
        <taxon>Alphaproteobacteria</taxon>
        <taxon>Sphingomonadales</taxon>
        <taxon>Sphingomonadaceae</taxon>
        <taxon>Sphingobium</taxon>
    </lineage>
</organism>
<keyword evidence="1" id="KW-0812">Transmembrane</keyword>
<dbReference type="InterPro" id="IPR001633">
    <property type="entry name" value="EAL_dom"/>
</dbReference>
<dbReference type="PROSITE" id="PS50883">
    <property type="entry name" value="EAL"/>
    <property type="match status" value="1"/>
</dbReference>
<name>A0ABV7NHT7_9SPHN</name>
<dbReference type="NCBIfam" id="TIGR00254">
    <property type="entry name" value="GGDEF"/>
    <property type="match status" value="1"/>
</dbReference>
<dbReference type="CDD" id="cd01949">
    <property type="entry name" value="GGDEF"/>
    <property type="match status" value="1"/>
</dbReference>
<dbReference type="SUPFAM" id="SSF55073">
    <property type="entry name" value="Nucleotide cyclase"/>
    <property type="match status" value="1"/>
</dbReference>
<reference evidence="5" key="1">
    <citation type="journal article" date="2019" name="Int. J. Syst. Evol. Microbiol.">
        <title>The Global Catalogue of Microorganisms (GCM) 10K type strain sequencing project: providing services to taxonomists for standard genome sequencing and annotation.</title>
        <authorList>
            <consortium name="The Broad Institute Genomics Platform"/>
            <consortium name="The Broad Institute Genome Sequencing Center for Infectious Disease"/>
            <person name="Wu L."/>
            <person name="Ma J."/>
        </authorList>
    </citation>
    <scope>NUCLEOTIDE SEQUENCE [LARGE SCALE GENOMIC DNA]</scope>
    <source>
        <strain evidence="5">CCM 7491</strain>
    </source>
</reference>
<feature type="transmembrane region" description="Helical" evidence="1">
    <location>
        <begin position="114"/>
        <end position="133"/>
    </location>
</feature>
<dbReference type="InterPro" id="IPR029787">
    <property type="entry name" value="Nucleotide_cyclase"/>
</dbReference>
<dbReference type="RefSeq" id="WP_380796033.1">
    <property type="nucleotide sequence ID" value="NZ_JBHRVU010000004.1"/>
</dbReference>
<sequence length="672" mass="73316">MRGSGTGTGEPELRRLRTLLDRRRVPPSAHDADVRRSLVESLYASPTSLTIGAVTGVAVGIVISSLSAPGPIQLVVLALCVVATLRVISAVFFHRQLVRGTAVASRSWELIYELGAWGYSGLLGLMAFVTLLGSRDPVTHMLSVSMATGYAGGISGRNAGRVQIAIGQVCLTLLPTATGLWLQGSTGYRVLSVAMVMMVLGLAEISSTIHRIVVQALVGRRDKSLLAEKFERLARFDSLTGLENRMAMQMRLREIFDTNQKRNDAVTILWMDVDRFKEINDSLGHMVGDQLLRGVAERLTEVVQGRGRIARFGGDEFVIICPDMDRVTASALAQEIISYFAHGFDLSDNHLQVTASIGYAVAPQDGRDMDELMQHADLALYEAKGQGRNRAASFNWSLKERFNRVHEIETGLRRALDGGELKLLFQPIVDLESGRIDACEALLRWDHPVLGPIPPSEFIPIAEGMGMIEAMTGWVLREACAAAASWPGDVRIAINISPASLKSNELPANVIAALLESGLSARQLELEVTESIFLDDSGQTNAVLRELQRIGLRLALDDFGTGYSSLSYLRSYRFDTLKIDQSFMAGVSANAEDRAIVRAIGNLARDLAMDTVAEGIETQDQLAHAREAGFTNVQGYLFSRPVPRDRIADLIAAGPLEGAERPEPMRPSRRRA</sequence>
<dbReference type="Pfam" id="PF00990">
    <property type="entry name" value="GGDEF"/>
    <property type="match status" value="1"/>
</dbReference>
<keyword evidence="5" id="KW-1185">Reference proteome</keyword>
<feature type="domain" description="GGDEF" evidence="3">
    <location>
        <begin position="264"/>
        <end position="396"/>
    </location>
</feature>
<evidence type="ECO:0000259" key="2">
    <source>
        <dbReference type="PROSITE" id="PS50883"/>
    </source>
</evidence>
<dbReference type="PANTHER" id="PTHR44757:SF2">
    <property type="entry name" value="BIOFILM ARCHITECTURE MAINTENANCE PROTEIN MBAA"/>
    <property type="match status" value="1"/>
</dbReference>
<accession>A0ABV7NHT7</accession>
<dbReference type="EMBL" id="JBHRVU010000004">
    <property type="protein sequence ID" value="MFC3442014.1"/>
    <property type="molecule type" value="Genomic_DNA"/>
</dbReference>
<feature type="transmembrane region" description="Helical" evidence="1">
    <location>
        <begin position="42"/>
        <end position="66"/>
    </location>
</feature>
<dbReference type="SMART" id="SM00267">
    <property type="entry name" value="GGDEF"/>
    <property type="match status" value="1"/>
</dbReference>
<dbReference type="InterPro" id="IPR035919">
    <property type="entry name" value="EAL_sf"/>
</dbReference>
<dbReference type="Proteomes" id="UP001595681">
    <property type="component" value="Unassembled WGS sequence"/>
</dbReference>
<dbReference type="Gene3D" id="3.30.70.270">
    <property type="match status" value="1"/>
</dbReference>
<dbReference type="PROSITE" id="PS50887">
    <property type="entry name" value="GGDEF"/>
    <property type="match status" value="1"/>
</dbReference>
<gene>
    <name evidence="4" type="ORF">ACFOKF_12625</name>
</gene>
<feature type="domain" description="EAL" evidence="2">
    <location>
        <begin position="405"/>
        <end position="655"/>
    </location>
</feature>
<evidence type="ECO:0000256" key="1">
    <source>
        <dbReference type="SAM" id="Phobius"/>
    </source>
</evidence>
<protein>
    <submittedName>
        <fullName evidence="4">Bifunctional diguanylate cyclase/phosphodiesterase</fullName>
    </submittedName>
</protein>
<keyword evidence="1" id="KW-1133">Transmembrane helix</keyword>
<dbReference type="Gene3D" id="3.20.20.450">
    <property type="entry name" value="EAL domain"/>
    <property type="match status" value="1"/>
</dbReference>
<comment type="caution">
    <text evidence="4">The sequence shown here is derived from an EMBL/GenBank/DDBJ whole genome shotgun (WGS) entry which is preliminary data.</text>
</comment>
<dbReference type="Pfam" id="PF00563">
    <property type="entry name" value="EAL"/>
    <property type="match status" value="1"/>
</dbReference>
<dbReference type="CDD" id="cd01948">
    <property type="entry name" value="EAL"/>
    <property type="match status" value="1"/>
</dbReference>
<dbReference type="InterPro" id="IPR000160">
    <property type="entry name" value="GGDEF_dom"/>
</dbReference>
<dbReference type="InterPro" id="IPR052155">
    <property type="entry name" value="Biofilm_reg_signaling"/>
</dbReference>
<dbReference type="SMART" id="SM00052">
    <property type="entry name" value="EAL"/>
    <property type="match status" value="1"/>
</dbReference>
<evidence type="ECO:0000259" key="3">
    <source>
        <dbReference type="PROSITE" id="PS50887"/>
    </source>
</evidence>
<dbReference type="InterPro" id="IPR043128">
    <property type="entry name" value="Rev_trsase/Diguanyl_cyclase"/>
</dbReference>
<feature type="transmembrane region" description="Helical" evidence="1">
    <location>
        <begin position="72"/>
        <end position="93"/>
    </location>
</feature>
<keyword evidence="1" id="KW-0472">Membrane</keyword>
<evidence type="ECO:0000313" key="5">
    <source>
        <dbReference type="Proteomes" id="UP001595681"/>
    </source>
</evidence>